<sequence length="52" mass="6035">MYRYKGLPFTTNSVEIRKSSLYLVQQPINSSVTLQLVCCRTRNTFVHGSRQL</sequence>
<dbReference type="AlphaFoldDB" id="A0A0A8YFK4"/>
<dbReference type="EMBL" id="GBRH01272916">
    <property type="protein sequence ID" value="JAD24979.1"/>
    <property type="molecule type" value="Transcribed_RNA"/>
</dbReference>
<organism evidence="1">
    <name type="scientific">Arundo donax</name>
    <name type="common">Giant reed</name>
    <name type="synonym">Donax arundinaceus</name>
    <dbReference type="NCBI Taxonomy" id="35708"/>
    <lineage>
        <taxon>Eukaryota</taxon>
        <taxon>Viridiplantae</taxon>
        <taxon>Streptophyta</taxon>
        <taxon>Embryophyta</taxon>
        <taxon>Tracheophyta</taxon>
        <taxon>Spermatophyta</taxon>
        <taxon>Magnoliopsida</taxon>
        <taxon>Liliopsida</taxon>
        <taxon>Poales</taxon>
        <taxon>Poaceae</taxon>
        <taxon>PACMAD clade</taxon>
        <taxon>Arundinoideae</taxon>
        <taxon>Arundineae</taxon>
        <taxon>Arundo</taxon>
    </lineage>
</organism>
<proteinExistence type="predicted"/>
<evidence type="ECO:0000313" key="1">
    <source>
        <dbReference type="EMBL" id="JAD24979.1"/>
    </source>
</evidence>
<name>A0A0A8YFK4_ARUDO</name>
<protein>
    <submittedName>
        <fullName evidence="1">Uncharacterized protein</fullName>
    </submittedName>
</protein>
<accession>A0A0A8YFK4</accession>
<reference evidence="1" key="1">
    <citation type="submission" date="2014-09" db="EMBL/GenBank/DDBJ databases">
        <authorList>
            <person name="Magalhaes I.L.F."/>
            <person name="Oliveira U."/>
            <person name="Santos F.R."/>
            <person name="Vidigal T.H.D.A."/>
            <person name="Brescovit A.D."/>
            <person name="Santos A.J."/>
        </authorList>
    </citation>
    <scope>NUCLEOTIDE SEQUENCE</scope>
    <source>
        <tissue evidence="1">Shoot tissue taken approximately 20 cm above the soil surface</tissue>
    </source>
</reference>
<reference evidence="1" key="2">
    <citation type="journal article" date="2015" name="Data Brief">
        <title>Shoot transcriptome of the giant reed, Arundo donax.</title>
        <authorList>
            <person name="Barrero R.A."/>
            <person name="Guerrero F.D."/>
            <person name="Moolhuijzen P."/>
            <person name="Goolsby J.A."/>
            <person name="Tidwell J."/>
            <person name="Bellgard S.E."/>
            <person name="Bellgard M.I."/>
        </authorList>
    </citation>
    <scope>NUCLEOTIDE SEQUENCE</scope>
    <source>
        <tissue evidence="1">Shoot tissue taken approximately 20 cm above the soil surface</tissue>
    </source>
</reference>